<evidence type="ECO:0000313" key="1">
    <source>
        <dbReference type="EMBL" id="KPI44255.1"/>
    </source>
</evidence>
<dbReference type="VEuPathDB" id="FungiDB:AB675_8656"/>
<keyword evidence="2" id="KW-1185">Reference proteome</keyword>
<dbReference type="STRING" id="1664694.A0A0N1H9K9"/>
<gene>
    <name evidence="1" type="ORF">AB675_8656</name>
</gene>
<accession>A0A0N1H9K9</accession>
<proteinExistence type="predicted"/>
<evidence type="ECO:0008006" key="3">
    <source>
        <dbReference type="Google" id="ProtNLM"/>
    </source>
</evidence>
<dbReference type="OrthoDB" id="4117996at2759"/>
<dbReference type="Proteomes" id="UP000038010">
    <property type="component" value="Unassembled WGS sequence"/>
</dbReference>
<dbReference type="AlphaFoldDB" id="A0A0N1H9K9"/>
<evidence type="ECO:0000313" key="2">
    <source>
        <dbReference type="Proteomes" id="UP000038010"/>
    </source>
</evidence>
<comment type="caution">
    <text evidence="1">The sequence shown here is derived from an EMBL/GenBank/DDBJ whole genome shotgun (WGS) entry which is preliminary data.</text>
</comment>
<dbReference type="RefSeq" id="XP_018004218.1">
    <property type="nucleotide sequence ID" value="XM_018149120.1"/>
</dbReference>
<protein>
    <recommendedName>
        <fullName evidence="3">Transcription factor domain-containing protein</fullName>
    </recommendedName>
</protein>
<sequence length="192" mass="21609">MEQERLMQDIPTYGDLTAVNALQAVTIYFLLRASSTDDEGTDFDVALIQTMTQLSLRVRDIITAYCDPASPERPDPCGWIIAESLRRTIATLFIVELLFDISPGMIHGRCNSLALWSAMLLPCSQQLWEAETQLEWTQRYDTLGDERPYYGELLHHETLDCARSGLLEGWMANVDDFGKLVINIACVAEVAC</sequence>
<dbReference type="GeneID" id="28741000"/>
<reference evidence="1 2" key="1">
    <citation type="submission" date="2015-06" db="EMBL/GenBank/DDBJ databases">
        <title>Draft genome of the ant-associated black yeast Phialophora attae CBS 131958.</title>
        <authorList>
            <person name="Moreno L.F."/>
            <person name="Stielow B.J."/>
            <person name="de Hoog S."/>
            <person name="Vicente V.A."/>
            <person name="Weiss V.A."/>
            <person name="de Vries M."/>
            <person name="Cruz L.M."/>
            <person name="Souza E.M."/>
        </authorList>
    </citation>
    <scope>NUCLEOTIDE SEQUENCE [LARGE SCALE GENOMIC DNA]</scope>
    <source>
        <strain evidence="1 2">CBS 131958</strain>
    </source>
</reference>
<dbReference type="EMBL" id="LFJN01000003">
    <property type="protein sequence ID" value="KPI44255.1"/>
    <property type="molecule type" value="Genomic_DNA"/>
</dbReference>
<name>A0A0N1H9K9_9EURO</name>
<organism evidence="1 2">
    <name type="scientific">Cyphellophora attinorum</name>
    <dbReference type="NCBI Taxonomy" id="1664694"/>
    <lineage>
        <taxon>Eukaryota</taxon>
        <taxon>Fungi</taxon>
        <taxon>Dikarya</taxon>
        <taxon>Ascomycota</taxon>
        <taxon>Pezizomycotina</taxon>
        <taxon>Eurotiomycetes</taxon>
        <taxon>Chaetothyriomycetidae</taxon>
        <taxon>Chaetothyriales</taxon>
        <taxon>Cyphellophoraceae</taxon>
        <taxon>Cyphellophora</taxon>
    </lineage>
</organism>